<proteinExistence type="predicted"/>
<dbReference type="InterPro" id="IPR036179">
    <property type="entry name" value="Ig-like_dom_sf"/>
</dbReference>
<dbReference type="SMART" id="SM00408">
    <property type="entry name" value="IGc2"/>
    <property type="match status" value="1"/>
</dbReference>
<name>A0AAN7ZW04_9COLE</name>
<dbReference type="Pfam" id="PF13927">
    <property type="entry name" value="Ig_3"/>
    <property type="match status" value="1"/>
</dbReference>
<dbReference type="CDD" id="cd00096">
    <property type="entry name" value="Ig"/>
    <property type="match status" value="1"/>
</dbReference>
<sequence>MALEVHNRKCILLFFLLRTISDTIGLKDVAVTIPQAATVGDTVTLQCRYNLEGEPLYTVKWYKGQSEFYRFLPKELPNTQVFPLPGIDVDLSKSTPNEVVLRNVQPEVSGRYRCEVSTDSPNFFTNIETGYMYVINIPKGEPQMKIEKDSYEIGYTLRGNCTSPPSYPAVNLTWYINKKKVNESSLFYISDPSAAVEGRRMPKITVSGLELDIDGNTFQGGKARLQCVASLFHLYNSEAEIILEEERPRPRPSSVLGTRDATSGHYGPSSLRFGVIQRFVRKKTHI</sequence>
<dbReference type="SMART" id="SM00409">
    <property type="entry name" value="IG"/>
    <property type="match status" value="1"/>
</dbReference>
<dbReference type="PANTHER" id="PTHR21261">
    <property type="entry name" value="BEAT PROTEIN"/>
    <property type="match status" value="1"/>
</dbReference>
<evidence type="ECO:0000256" key="1">
    <source>
        <dbReference type="SAM" id="SignalP"/>
    </source>
</evidence>
<dbReference type="Proteomes" id="UP001329430">
    <property type="component" value="Chromosome 1"/>
</dbReference>
<feature type="chain" id="PRO_5043031406" description="Ig-like domain-containing protein" evidence="1">
    <location>
        <begin position="26"/>
        <end position="286"/>
    </location>
</feature>
<reference evidence="3 4" key="1">
    <citation type="journal article" date="2024" name="Insects">
        <title>An Improved Chromosome-Level Genome Assembly of the Firefly Pyrocoelia pectoralis.</title>
        <authorList>
            <person name="Fu X."/>
            <person name="Meyer-Rochow V.B."/>
            <person name="Ballantyne L."/>
            <person name="Zhu X."/>
        </authorList>
    </citation>
    <scope>NUCLEOTIDE SEQUENCE [LARGE SCALE GENOMIC DNA]</scope>
    <source>
        <strain evidence="3">XCY_ONT2</strain>
    </source>
</reference>
<accession>A0AAN7ZW04</accession>
<gene>
    <name evidence="3" type="ORF">RI129_000462</name>
</gene>
<dbReference type="EMBL" id="JAVRBK010000001">
    <property type="protein sequence ID" value="KAK5649433.1"/>
    <property type="molecule type" value="Genomic_DNA"/>
</dbReference>
<dbReference type="PROSITE" id="PS50835">
    <property type="entry name" value="IG_LIKE"/>
    <property type="match status" value="1"/>
</dbReference>
<dbReference type="AlphaFoldDB" id="A0AAN7ZW04"/>
<feature type="signal peptide" evidence="1">
    <location>
        <begin position="1"/>
        <end position="25"/>
    </location>
</feature>
<keyword evidence="4" id="KW-1185">Reference proteome</keyword>
<dbReference type="InterPro" id="IPR003598">
    <property type="entry name" value="Ig_sub2"/>
</dbReference>
<organism evidence="3 4">
    <name type="scientific">Pyrocoelia pectoralis</name>
    <dbReference type="NCBI Taxonomy" id="417401"/>
    <lineage>
        <taxon>Eukaryota</taxon>
        <taxon>Metazoa</taxon>
        <taxon>Ecdysozoa</taxon>
        <taxon>Arthropoda</taxon>
        <taxon>Hexapoda</taxon>
        <taxon>Insecta</taxon>
        <taxon>Pterygota</taxon>
        <taxon>Neoptera</taxon>
        <taxon>Endopterygota</taxon>
        <taxon>Coleoptera</taxon>
        <taxon>Polyphaga</taxon>
        <taxon>Elateriformia</taxon>
        <taxon>Elateroidea</taxon>
        <taxon>Lampyridae</taxon>
        <taxon>Lampyrinae</taxon>
        <taxon>Pyrocoelia</taxon>
    </lineage>
</organism>
<evidence type="ECO:0000259" key="2">
    <source>
        <dbReference type="PROSITE" id="PS50835"/>
    </source>
</evidence>
<keyword evidence="1" id="KW-0732">Signal</keyword>
<dbReference type="SUPFAM" id="SSF48726">
    <property type="entry name" value="Immunoglobulin"/>
    <property type="match status" value="1"/>
</dbReference>
<dbReference type="PANTHER" id="PTHR21261:SF15">
    <property type="entry name" value="BEATEN PATH IIIA, ISOFORM D-RELATED"/>
    <property type="match status" value="1"/>
</dbReference>
<evidence type="ECO:0000313" key="3">
    <source>
        <dbReference type="EMBL" id="KAK5649433.1"/>
    </source>
</evidence>
<protein>
    <recommendedName>
        <fullName evidence="2">Ig-like domain-containing protein</fullName>
    </recommendedName>
</protein>
<dbReference type="InterPro" id="IPR007110">
    <property type="entry name" value="Ig-like_dom"/>
</dbReference>
<comment type="caution">
    <text evidence="3">The sequence shown here is derived from an EMBL/GenBank/DDBJ whole genome shotgun (WGS) entry which is preliminary data.</text>
</comment>
<dbReference type="InterPro" id="IPR013783">
    <property type="entry name" value="Ig-like_fold"/>
</dbReference>
<evidence type="ECO:0000313" key="4">
    <source>
        <dbReference type="Proteomes" id="UP001329430"/>
    </source>
</evidence>
<dbReference type="InterPro" id="IPR003599">
    <property type="entry name" value="Ig_sub"/>
</dbReference>
<dbReference type="FunFam" id="2.60.40.10:FF:000437">
    <property type="entry name" value="Beat-IIIc, isoform A"/>
    <property type="match status" value="1"/>
</dbReference>
<feature type="domain" description="Ig-like" evidence="2">
    <location>
        <begin position="40"/>
        <end position="125"/>
    </location>
</feature>
<dbReference type="Gene3D" id="2.60.40.10">
    <property type="entry name" value="Immunoglobulins"/>
    <property type="match status" value="2"/>
</dbReference>